<proteinExistence type="inferred from homology"/>
<evidence type="ECO:0000256" key="7">
    <source>
        <dbReference type="RuleBase" id="RU362125"/>
    </source>
</evidence>
<dbReference type="PROSITE" id="PS00072">
    <property type="entry name" value="ACYL_COA_DH_1"/>
    <property type="match status" value="1"/>
</dbReference>
<evidence type="ECO:0000256" key="5">
    <source>
        <dbReference type="ARBA" id="ARBA00023002"/>
    </source>
</evidence>
<comment type="cofactor">
    <cofactor evidence="1 7">
        <name>FAD</name>
        <dbReference type="ChEBI" id="CHEBI:57692"/>
    </cofactor>
</comment>
<dbReference type="Proteomes" id="UP000447876">
    <property type="component" value="Unassembled WGS sequence"/>
</dbReference>
<dbReference type="InterPro" id="IPR036250">
    <property type="entry name" value="AcylCo_DH-like_C"/>
</dbReference>
<dbReference type="InterPro" id="IPR009100">
    <property type="entry name" value="AcylCoA_DH/oxidase_NM_dom_sf"/>
</dbReference>
<evidence type="ECO:0000256" key="2">
    <source>
        <dbReference type="ARBA" id="ARBA00009347"/>
    </source>
</evidence>
<dbReference type="PANTHER" id="PTHR43884:SF12">
    <property type="entry name" value="ISOVALERYL-COA DEHYDROGENASE, MITOCHONDRIAL-RELATED"/>
    <property type="match status" value="1"/>
</dbReference>
<dbReference type="InterPro" id="IPR049426">
    <property type="entry name" value="Acyl-CoA-dh-like_C"/>
</dbReference>
<dbReference type="AlphaFoldDB" id="A0A7X2Z1I7"/>
<dbReference type="Pfam" id="PF21263">
    <property type="entry name" value="Acyl-CoA-dh_C"/>
    <property type="match status" value="1"/>
</dbReference>
<accession>A0A7X2Z1I7</accession>
<dbReference type="GO" id="GO:0050660">
    <property type="term" value="F:flavin adenine dinucleotide binding"/>
    <property type="evidence" value="ECO:0007669"/>
    <property type="project" value="InterPro"/>
</dbReference>
<dbReference type="Pfam" id="PF02771">
    <property type="entry name" value="Acyl-CoA_dh_N"/>
    <property type="match status" value="1"/>
</dbReference>
<feature type="domain" description="Acyl-CoA dehydrogenase-like C-terminal" evidence="11">
    <location>
        <begin position="474"/>
        <end position="576"/>
    </location>
</feature>
<comment type="caution">
    <text evidence="12">The sequence shown here is derived from an EMBL/GenBank/DDBJ whole genome shotgun (WGS) entry which is preliminary data.</text>
</comment>
<sequence>MNNDTVKAADTTRESARKVLGGAFVIEDLDCRTVTTPEDFTEEHRMIAGTTEDFVATEILPRDEEIEKLDYELTVKLLRKAGELGLLGAEVPESYGGMGLDKVSATLINERLTKASSFALSVGAHVGIGTLPIVYFGTEAQKQKYLPLLATGEKIAAYCLTEPSSGSDALGAKTTAVLSEDGSHYVLNGTKQFITNAGFADVFIVYAKVDGKDFSTFIVEREMEGVSIGPEEKKMGIKGSSTCPLILEDVKVPADNLLWEVGKGHLIAFNILNIGRFKLAAGCVGAAKDAIQHSAQYANERSQFGRPISSFPLIGQKLAEMNVRTFVLESMVYRTAGLFDVGLAGVDHQSADVGYQSAKAIAEYQLECSINKVFGSEVLDFVADEGVQIHGGYGYIQEYPIERIYRDSRINRIFEGTNEINRLLIPGTLVKRALKGELPLMQKAMALQSELLGMTPPASFEGTLEQEAHMLAMAKKIFLMTGAGAVQKYQMKLEQEQEILSLLADMMISIYAMESALLRTLKIMETSHEAKTELPVKMTTLFIHEQFGQLEGWAKELLAAMESGDTLRTQLSVLKKLTRRTLVDLIGLKRQIAGKVIAAEKYVV</sequence>
<feature type="domain" description="Acyl-CoA oxidase/dehydrogenase middle" evidence="9">
    <location>
        <begin position="157"/>
        <end position="250"/>
    </location>
</feature>
<evidence type="ECO:0000256" key="1">
    <source>
        <dbReference type="ARBA" id="ARBA00001974"/>
    </source>
</evidence>
<dbReference type="InterPro" id="IPR006091">
    <property type="entry name" value="Acyl-CoA_Oxase/DH_mid-dom"/>
</dbReference>
<evidence type="ECO:0000259" key="10">
    <source>
        <dbReference type="Pfam" id="PF02771"/>
    </source>
</evidence>
<dbReference type="FunFam" id="1.10.540.10:FF:000001">
    <property type="entry name" value="Very long-chain-specific acyl-CoA dehydrogenase, mitochondrial"/>
    <property type="match status" value="1"/>
</dbReference>
<dbReference type="Gene3D" id="1.10.540.10">
    <property type="entry name" value="Acyl-CoA dehydrogenase/oxidase, N-terminal domain"/>
    <property type="match status" value="1"/>
</dbReference>
<gene>
    <name evidence="12" type="ORF">GNP95_12210</name>
</gene>
<comment type="catalytic activity">
    <reaction evidence="6">
        <text>a 2,3-saturated acyl-CoA + A = a 2,3-dehydroacyl-CoA + AH2</text>
        <dbReference type="Rhea" id="RHEA:48608"/>
        <dbReference type="ChEBI" id="CHEBI:13193"/>
        <dbReference type="ChEBI" id="CHEBI:17499"/>
        <dbReference type="ChEBI" id="CHEBI:60015"/>
        <dbReference type="ChEBI" id="CHEBI:65111"/>
    </reaction>
</comment>
<keyword evidence="3 7" id="KW-0285">Flavoprotein</keyword>
<protein>
    <submittedName>
        <fullName evidence="12">Acyl-CoA dehydrogenase</fullName>
    </submittedName>
</protein>
<dbReference type="InterPro" id="IPR037069">
    <property type="entry name" value="AcylCoA_DH/ox_N_sf"/>
</dbReference>
<dbReference type="OrthoDB" id="9802447at2"/>
<evidence type="ECO:0000313" key="12">
    <source>
        <dbReference type="EMBL" id="MUG45755.1"/>
    </source>
</evidence>
<name>A0A7X2Z1I7_9BACL</name>
<dbReference type="Gene3D" id="2.40.110.10">
    <property type="entry name" value="Butyryl-CoA Dehydrogenase, subunit A, domain 2"/>
    <property type="match status" value="1"/>
</dbReference>
<dbReference type="RefSeq" id="WP_155611148.1">
    <property type="nucleotide sequence ID" value="NZ_WNZW01000003.1"/>
</dbReference>
<dbReference type="SUPFAM" id="SSF47203">
    <property type="entry name" value="Acyl-CoA dehydrogenase C-terminal domain-like"/>
    <property type="match status" value="1"/>
</dbReference>
<evidence type="ECO:0000259" key="11">
    <source>
        <dbReference type="Pfam" id="PF21263"/>
    </source>
</evidence>
<keyword evidence="4 7" id="KW-0274">FAD</keyword>
<keyword evidence="5 7" id="KW-0560">Oxidoreductase</keyword>
<evidence type="ECO:0000256" key="4">
    <source>
        <dbReference type="ARBA" id="ARBA00022827"/>
    </source>
</evidence>
<dbReference type="PANTHER" id="PTHR43884">
    <property type="entry name" value="ACYL-COA DEHYDROGENASE"/>
    <property type="match status" value="1"/>
</dbReference>
<evidence type="ECO:0000313" key="13">
    <source>
        <dbReference type="Proteomes" id="UP000447876"/>
    </source>
</evidence>
<dbReference type="Pfam" id="PF00441">
    <property type="entry name" value="Acyl-CoA_dh_1"/>
    <property type="match status" value="1"/>
</dbReference>
<dbReference type="Pfam" id="PF02770">
    <property type="entry name" value="Acyl-CoA_dh_M"/>
    <property type="match status" value="1"/>
</dbReference>
<reference evidence="12 13" key="1">
    <citation type="submission" date="2019-11" db="EMBL/GenBank/DDBJ databases">
        <title>Draft genome sequences of five Paenibacillus species of dairy origin.</title>
        <authorList>
            <person name="Olajide A.M."/>
            <person name="Chen S."/>
            <person name="Lapointe G."/>
        </authorList>
    </citation>
    <scope>NUCLEOTIDE SEQUENCE [LARGE SCALE GENOMIC DNA]</scope>
    <source>
        <strain evidence="12 13">12CR55</strain>
    </source>
</reference>
<evidence type="ECO:0000259" key="9">
    <source>
        <dbReference type="Pfam" id="PF02770"/>
    </source>
</evidence>
<evidence type="ECO:0000259" key="8">
    <source>
        <dbReference type="Pfam" id="PF00441"/>
    </source>
</evidence>
<dbReference type="InterPro" id="IPR046373">
    <property type="entry name" value="Acyl-CoA_Oxase/DH_mid-dom_sf"/>
</dbReference>
<dbReference type="SUPFAM" id="SSF56645">
    <property type="entry name" value="Acyl-CoA dehydrogenase NM domain-like"/>
    <property type="match status" value="1"/>
</dbReference>
<dbReference type="FunFam" id="2.40.110.10:FF:000001">
    <property type="entry name" value="Acyl-CoA dehydrogenase, mitochondrial"/>
    <property type="match status" value="1"/>
</dbReference>
<dbReference type="PROSITE" id="PS00073">
    <property type="entry name" value="ACYL_COA_DH_2"/>
    <property type="match status" value="1"/>
</dbReference>
<comment type="similarity">
    <text evidence="2 7">Belongs to the acyl-CoA dehydrogenase family.</text>
</comment>
<dbReference type="GO" id="GO:0003995">
    <property type="term" value="F:acyl-CoA dehydrogenase activity"/>
    <property type="evidence" value="ECO:0007669"/>
    <property type="project" value="InterPro"/>
</dbReference>
<feature type="domain" description="Acyl-CoA dehydrogenase/oxidase C-terminal" evidence="8">
    <location>
        <begin position="262"/>
        <end position="425"/>
    </location>
</feature>
<feature type="domain" description="Acyl-CoA dehydrogenase/oxidase N-terminal" evidence="10">
    <location>
        <begin position="41"/>
        <end position="153"/>
    </location>
</feature>
<dbReference type="InterPro" id="IPR006089">
    <property type="entry name" value="Acyl-CoA_DH_CS"/>
</dbReference>
<dbReference type="EMBL" id="WNZW01000003">
    <property type="protein sequence ID" value="MUG45755.1"/>
    <property type="molecule type" value="Genomic_DNA"/>
</dbReference>
<organism evidence="12 13">
    <name type="scientific">Paenibacillus woosongensis</name>
    <dbReference type="NCBI Taxonomy" id="307580"/>
    <lineage>
        <taxon>Bacteria</taxon>
        <taxon>Bacillati</taxon>
        <taxon>Bacillota</taxon>
        <taxon>Bacilli</taxon>
        <taxon>Bacillales</taxon>
        <taxon>Paenibacillaceae</taxon>
        <taxon>Paenibacillus</taxon>
    </lineage>
</organism>
<dbReference type="InterPro" id="IPR013786">
    <property type="entry name" value="AcylCoA_DH/ox_N"/>
</dbReference>
<evidence type="ECO:0000256" key="3">
    <source>
        <dbReference type="ARBA" id="ARBA00022630"/>
    </source>
</evidence>
<dbReference type="Gene3D" id="1.20.140.10">
    <property type="entry name" value="Butyryl-CoA Dehydrogenase, subunit A, domain 3"/>
    <property type="match status" value="2"/>
</dbReference>
<dbReference type="FunFam" id="1.20.140.10:FF:000019">
    <property type="entry name" value="Acyl-CoA dehydrogenase"/>
    <property type="match status" value="1"/>
</dbReference>
<dbReference type="InterPro" id="IPR009075">
    <property type="entry name" value="AcylCo_DH/oxidase_C"/>
</dbReference>
<evidence type="ECO:0000256" key="6">
    <source>
        <dbReference type="ARBA" id="ARBA00052546"/>
    </source>
</evidence>